<organism evidence="1 2">
    <name type="scientific">Leminorella richardii</name>
    <dbReference type="NCBI Taxonomy" id="158841"/>
    <lineage>
        <taxon>Bacteria</taxon>
        <taxon>Pseudomonadati</taxon>
        <taxon>Pseudomonadota</taxon>
        <taxon>Gammaproteobacteria</taxon>
        <taxon>Enterobacterales</taxon>
        <taxon>Budviciaceae</taxon>
        <taxon>Leminorella</taxon>
    </lineage>
</organism>
<dbReference type="KEGG" id="lri:NCTC12151_02804"/>
<reference evidence="1 2" key="1">
    <citation type="submission" date="2018-06" db="EMBL/GenBank/DDBJ databases">
        <authorList>
            <consortium name="Pathogen Informatics"/>
            <person name="Doyle S."/>
        </authorList>
    </citation>
    <scope>NUCLEOTIDE SEQUENCE [LARGE SCALE GENOMIC DNA]</scope>
    <source>
        <strain evidence="1 2">NCTC12151</strain>
    </source>
</reference>
<accession>A0A2X4V413</accession>
<dbReference type="EMBL" id="LS483470">
    <property type="protein sequence ID" value="SQI42938.1"/>
    <property type="molecule type" value="Genomic_DNA"/>
</dbReference>
<name>A0A2X4V413_9GAMM</name>
<dbReference type="Proteomes" id="UP000249005">
    <property type="component" value="Chromosome 1"/>
</dbReference>
<evidence type="ECO:0000313" key="1">
    <source>
        <dbReference type="EMBL" id="SQI42938.1"/>
    </source>
</evidence>
<dbReference type="AlphaFoldDB" id="A0A2X4V413"/>
<proteinExistence type="predicted"/>
<sequence>MHQCRNNGEYIFRQDCVFSVLKFFILLIQCNKKNHGYFRMFINEMLLLINKPLIFIACV</sequence>
<protein>
    <submittedName>
        <fullName evidence="1">Uncharacterized protein</fullName>
    </submittedName>
</protein>
<gene>
    <name evidence="1" type="ORF">NCTC12151_02804</name>
</gene>
<keyword evidence="2" id="KW-1185">Reference proteome</keyword>
<evidence type="ECO:0000313" key="2">
    <source>
        <dbReference type="Proteomes" id="UP000249005"/>
    </source>
</evidence>